<keyword evidence="1" id="KW-0472">Membrane</keyword>
<organism evidence="3 4">
    <name type="scientific">Kiloniella antarctica</name>
    <dbReference type="NCBI Taxonomy" id="1550907"/>
    <lineage>
        <taxon>Bacteria</taxon>
        <taxon>Pseudomonadati</taxon>
        <taxon>Pseudomonadota</taxon>
        <taxon>Alphaproteobacteria</taxon>
        <taxon>Rhodospirillales</taxon>
        <taxon>Kiloniellaceae</taxon>
        <taxon>Kiloniella</taxon>
    </lineage>
</organism>
<dbReference type="Proteomes" id="UP001597294">
    <property type="component" value="Unassembled WGS sequence"/>
</dbReference>
<dbReference type="EMBL" id="JBHUII010000001">
    <property type="protein sequence ID" value="MFD2204984.1"/>
    <property type="molecule type" value="Genomic_DNA"/>
</dbReference>
<keyword evidence="4" id="KW-1185">Reference proteome</keyword>
<dbReference type="RefSeq" id="WP_380249094.1">
    <property type="nucleotide sequence ID" value="NZ_JBHUII010000001.1"/>
</dbReference>
<evidence type="ECO:0000259" key="2">
    <source>
        <dbReference type="Pfam" id="PF09835"/>
    </source>
</evidence>
<proteinExistence type="predicted"/>
<accession>A0ABW5BHH6</accession>
<evidence type="ECO:0000256" key="1">
    <source>
        <dbReference type="SAM" id="Phobius"/>
    </source>
</evidence>
<reference evidence="4" key="1">
    <citation type="journal article" date="2019" name="Int. J. Syst. Evol. Microbiol.">
        <title>The Global Catalogue of Microorganisms (GCM) 10K type strain sequencing project: providing services to taxonomists for standard genome sequencing and annotation.</title>
        <authorList>
            <consortium name="The Broad Institute Genomics Platform"/>
            <consortium name="The Broad Institute Genome Sequencing Center for Infectious Disease"/>
            <person name="Wu L."/>
            <person name="Ma J."/>
        </authorList>
    </citation>
    <scope>NUCLEOTIDE SEQUENCE [LARGE SCALE GENOMIC DNA]</scope>
    <source>
        <strain evidence="4">CGMCC 4.7192</strain>
    </source>
</reference>
<feature type="transmembrane region" description="Helical" evidence="1">
    <location>
        <begin position="20"/>
        <end position="37"/>
    </location>
</feature>
<protein>
    <submittedName>
        <fullName evidence="3">DUF2062 domain-containing protein</fullName>
    </submittedName>
</protein>
<sequence length="207" mass="24067">MRFWFKKKIHARNKKETIAGLLRLLYFRLVIPVLRSVDQPETVARGVMVGLVLGMTPTVGIQLYTVFIAWWFCRYVVGWHFSLIIAMGWSWLSNPLTMIPLYYLYYITGRILLLDFDGEQDFESFSRMMAEKLTLEGGVWETVVEVFRFMLEQVGTSIFVGFIPYSLGLGILGYWLSFKYATRYAEARKVRLADSRAKEVNTPSDIE</sequence>
<feature type="transmembrane region" description="Helical" evidence="1">
    <location>
        <begin position="158"/>
        <end position="178"/>
    </location>
</feature>
<comment type="caution">
    <text evidence="3">The sequence shown here is derived from an EMBL/GenBank/DDBJ whole genome shotgun (WGS) entry which is preliminary data.</text>
</comment>
<evidence type="ECO:0000313" key="4">
    <source>
        <dbReference type="Proteomes" id="UP001597294"/>
    </source>
</evidence>
<dbReference type="InterPro" id="IPR018639">
    <property type="entry name" value="DUF2062"/>
</dbReference>
<dbReference type="Pfam" id="PF09835">
    <property type="entry name" value="DUF2062"/>
    <property type="match status" value="1"/>
</dbReference>
<name>A0ABW5BHH6_9PROT</name>
<dbReference type="PANTHER" id="PTHR40547">
    <property type="entry name" value="SLL0298 PROTEIN"/>
    <property type="match status" value="1"/>
</dbReference>
<feature type="domain" description="DUF2062" evidence="2">
    <location>
        <begin position="33"/>
        <end position="188"/>
    </location>
</feature>
<gene>
    <name evidence="3" type="ORF">ACFSKO_05165</name>
</gene>
<feature type="transmembrane region" description="Helical" evidence="1">
    <location>
        <begin position="49"/>
        <end position="72"/>
    </location>
</feature>
<keyword evidence="1" id="KW-0812">Transmembrane</keyword>
<evidence type="ECO:0000313" key="3">
    <source>
        <dbReference type="EMBL" id="MFD2204984.1"/>
    </source>
</evidence>
<dbReference type="PANTHER" id="PTHR40547:SF1">
    <property type="entry name" value="SLL0298 PROTEIN"/>
    <property type="match status" value="1"/>
</dbReference>
<keyword evidence="1" id="KW-1133">Transmembrane helix</keyword>